<accession>A0A7D9CWL6</accession>
<feature type="compositionally biased region" description="Low complexity" evidence="5">
    <location>
        <begin position="206"/>
        <end position="221"/>
    </location>
</feature>
<dbReference type="GO" id="GO:0031901">
    <property type="term" value="C:early endosome membrane"/>
    <property type="evidence" value="ECO:0007669"/>
    <property type="project" value="TreeGrafter"/>
</dbReference>
<keyword evidence="2 4" id="KW-0863">Zinc-finger</keyword>
<dbReference type="GO" id="GO:0016197">
    <property type="term" value="P:endosomal transport"/>
    <property type="evidence" value="ECO:0007669"/>
    <property type="project" value="TreeGrafter"/>
</dbReference>
<evidence type="ECO:0000256" key="1">
    <source>
        <dbReference type="ARBA" id="ARBA00022723"/>
    </source>
</evidence>
<dbReference type="GO" id="GO:0032266">
    <property type="term" value="F:phosphatidylinositol-3-phosphate binding"/>
    <property type="evidence" value="ECO:0007669"/>
    <property type="project" value="UniProtKB-ARBA"/>
</dbReference>
<dbReference type="Proteomes" id="UP000478008">
    <property type="component" value="Unassembled WGS sequence"/>
</dbReference>
<feature type="compositionally biased region" description="Polar residues" evidence="5">
    <location>
        <begin position="11"/>
        <end position="26"/>
    </location>
</feature>
<dbReference type="SMART" id="SM00064">
    <property type="entry name" value="FYVE"/>
    <property type="match status" value="1"/>
</dbReference>
<dbReference type="PROSITE" id="PS50178">
    <property type="entry name" value="ZF_FYVE"/>
    <property type="match status" value="1"/>
</dbReference>
<dbReference type="InterPro" id="IPR000306">
    <property type="entry name" value="Znf_FYVE"/>
</dbReference>
<keyword evidence="1" id="KW-0479">Metal-binding</keyword>
<feature type="domain" description="FYVE-type" evidence="6">
    <location>
        <begin position="377"/>
        <end position="436"/>
    </location>
</feature>
<evidence type="ECO:0000256" key="2">
    <source>
        <dbReference type="ARBA" id="ARBA00022771"/>
    </source>
</evidence>
<name>A0A7D9CWL6_DEKBR</name>
<evidence type="ECO:0000256" key="4">
    <source>
        <dbReference type="PROSITE-ProRule" id="PRU00091"/>
    </source>
</evidence>
<keyword evidence="8" id="KW-1185">Reference proteome</keyword>
<evidence type="ECO:0000313" key="8">
    <source>
        <dbReference type="Proteomes" id="UP000478008"/>
    </source>
</evidence>
<protein>
    <submittedName>
        <fullName evidence="7">DEBR0S2_09846g1_1</fullName>
    </submittedName>
</protein>
<sequence length="547" mass="61397">MADTAFDSRNGGVSYQQLNTTDSENASSSLQPSNFSFSKKPMVNTTRSGRCSQISIIHDFPPQRCDRVDHDCDHRKFYCKYRGILKNKDQLSDDLINDLSFDYDYDEKIRAPRMSNLNTFHSSGTSKSGTPDLLSTSEQRRLLHPKKRSMSPAANSSYKPAEFELPERAKSSQDVLKEQKQQQNIHQEAATPGFLLHAYTFRKKSIASSGSSGVSPGKTTTIELDDTSDSETSNNQKYSHVAKQTEQARPLYLSGFKSTSSQKRLRQIDEPSTLPGYIPPVLRAIDKDSLIIPKSRTKEDNNTSSNKNQNMRKGRFSEAGLLSNKCSTASLRLKASSGIMSIEDKLLSRELLCSSSSLFRLGYSSKLEPTHSCWKPNNSSNYCEACEKPFTMVRRRHHCRHCGYLFCADCLQQKANLNLLAKFENPYPVEDRKELCAITSDPGLKRSSDTDDSTACSSNGSLSERLFKVISHDSTASSRSTSVDYSKFSKVCFKCYEAWIEFLGEGSEFESDHKDLDVLENTNKSEGKRRKSSVAKGVPSDWTWSSF</sequence>
<dbReference type="InterPro" id="IPR011011">
    <property type="entry name" value="Znf_FYVE_PHD"/>
</dbReference>
<dbReference type="InterPro" id="IPR017455">
    <property type="entry name" value="Znf_FYVE-rel"/>
</dbReference>
<evidence type="ECO:0000256" key="3">
    <source>
        <dbReference type="ARBA" id="ARBA00022833"/>
    </source>
</evidence>
<feature type="region of interest" description="Disordered" evidence="5">
    <location>
        <begin position="1"/>
        <end position="42"/>
    </location>
</feature>
<dbReference type="Pfam" id="PF01363">
    <property type="entry name" value="FYVE"/>
    <property type="match status" value="1"/>
</dbReference>
<evidence type="ECO:0000313" key="7">
    <source>
        <dbReference type="EMBL" id="VUG17537.1"/>
    </source>
</evidence>
<dbReference type="GO" id="GO:0008270">
    <property type="term" value="F:zinc ion binding"/>
    <property type="evidence" value="ECO:0007669"/>
    <property type="project" value="UniProtKB-KW"/>
</dbReference>
<proteinExistence type="predicted"/>
<organism evidence="7 8">
    <name type="scientific">Dekkera bruxellensis</name>
    <name type="common">Brettanomyces custersii</name>
    <dbReference type="NCBI Taxonomy" id="5007"/>
    <lineage>
        <taxon>Eukaryota</taxon>
        <taxon>Fungi</taxon>
        <taxon>Dikarya</taxon>
        <taxon>Ascomycota</taxon>
        <taxon>Saccharomycotina</taxon>
        <taxon>Pichiomycetes</taxon>
        <taxon>Pichiales</taxon>
        <taxon>Pichiaceae</taxon>
        <taxon>Brettanomyces</taxon>
    </lineage>
</organism>
<dbReference type="SUPFAM" id="SSF57903">
    <property type="entry name" value="FYVE/PHD zinc finger"/>
    <property type="match status" value="1"/>
</dbReference>
<dbReference type="EMBL" id="CABFWN010000002">
    <property type="protein sequence ID" value="VUG17537.1"/>
    <property type="molecule type" value="Genomic_DNA"/>
</dbReference>
<gene>
    <name evidence="7" type="ORF">DEBR0S2_09846G</name>
</gene>
<keyword evidence="3" id="KW-0862">Zinc</keyword>
<dbReference type="PANTHER" id="PTHR46319:SF3">
    <property type="entry name" value="ZINC FINGER FYVE DOMAIN-CONTAINING PROTEIN"/>
    <property type="match status" value="1"/>
</dbReference>
<dbReference type="AlphaFoldDB" id="A0A7D9CWL6"/>
<evidence type="ECO:0000259" key="6">
    <source>
        <dbReference type="PROSITE" id="PS50178"/>
    </source>
</evidence>
<feature type="region of interest" description="Disordered" evidence="5">
    <location>
        <begin position="116"/>
        <end position="136"/>
    </location>
</feature>
<evidence type="ECO:0000256" key="5">
    <source>
        <dbReference type="SAM" id="MobiDB-lite"/>
    </source>
</evidence>
<reference evidence="7 8" key="1">
    <citation type="submission" date="2019-07" db="EMBL/GenBank/DDBJ databases">
        <authorList>
            <person name="Friedrich A."/>
            <person name="Schacherer J."/>
        </authorList>
    </citation>
    <scope>NUCLEOTIDE SEQUENCE [LARGE SCALE GENOMIC DNA]</scope>
</reference>
<dbReference type="PANTHER" id="PTHR46319">
    <property type="entry name" value="ZINC FINGER FYVE DOMAIN-CONTAINING PROTEIN"/>
    <property type="match status" value="1"/>
</dbReference>
<dbReference type="Gene3D" id="3.30.40.10">
    <property type="entry name" value="Zinc/RING finger domain, C3HC4 (zinc finger)"/>
    <property type="match status" value="1"/>
</dbReference>
<dbReference type="InterPro" id="IPR013083">
    <property type="entry name" value="Znf_RING/FYVE/PHD"/>
</dbReference>
<feature type="region of interest" description="Disordered" evidence="5">
    <location>
        <begin position="206"/>
        <end position="235"/>
    </location>
</feature>
<feature type="compositionally biased region" description="Low complexity" evidence="5">
    <location>
        <begin position="27"/>
        <end position="38"/>
    </location>
</feature>
<feature type="region of interest" description="Disordered" evidence="5">
    <location>
        <begin position="520"/>
        <end position="547"/>
    </location>
</feature>